<dbReference type="Proteomes" id="UP000095767">
    <property type="component" value="Unassembled WGS sequence"/>
</dbReference>
<dbReference type="Gene3D" id="3.40.50.1820">
    <property type="entry name" value="alpha/beta hydrolase"/>
    <property type="match status" value="1"/>
</dbReference>
<name>A0A1E5WEQ0_9POAL</name>
<dbReference type="GO" id="GO:0004806">
    <property type="term" value="F:triacylglycerol lipase activity"/>
    <property type="evidence" value="ECO:0007669"/>
    <property type="project" value="InterPro"/>
</dbReference>
<dbReference type="PANTHER" id="PTHR46086">
    <property type="entry name" value="ALPHA/BETA-HYDROLASES SUPERFAMILY PROTEIN"/>
    <property type="match status" value="1"/>
</dbReference>
<dbReference type="Pfam" id="PF01764">
    <property type="entry name" value="Lipase_3"/>
    <property type="match status" value="1"/>
</dbReference>
<evidence type="ECO:0000313" key="4">
    <source>
        <dbReference type="Proteomes" id="UP000095767"/>
    </source>
</evidence>
<dbReference type="PANTHER" id="PTHR46086:SF17">
    <property type="entry name" value="ALPHA_BETA-HYDROLASES SUPERFAMILY PROTEIN"/>
    <property type="match status" value="1"/>
</dbReference>
<comment type="caution">
    <text evidence="3">The sequence shown here is derived from an EMBL/GenBank/DDBJ whole genome shotgun (WGS) entry which is preliminary data.</text>
</comment>
<protein>
    <recommendedName>
        <fullName evidence="2">Fungal lipase-type domain-containing protein</fullName>
    </recommendedName>
</protein>
<dbReference type="OrthoDB" id="438440at2759"/>
<evidence type="ECO:0000256" key="1">
    <source>
        <dbReference type="SAM" id="MobiDB-lite"/>
    </source>
</evidence>
<dbReference type="SUPFAM" id="SSF53474">
    <property type="entry name" value="alpha/beta-Hydrolases"/>
    <property type="match status" value="1"/>
</dbReference>
<evidence type="ECO:0000313" key="3">
    <source>
        <dbReference type="EMBL" id="OEL35869.1"/>
    </source>
</evidence>
<evidence type="ECO:0000259" key="2">
    <source>
        <dbReference type="Pfam" id="PF01764"/>
    </source>
</evidence>
<reference evidence="3 4" key="1">
    <citation type="submission" date="2016-09" db="EMBL/GenBank/DDBJ databases">
        <title>The draft genome of Dichanthelium oligosanthes: A C3 panicoid grass species.</title>
        <authorList>
            <person name="Studer A.J."/>
            <person name="Schnable J.C."/>
            <person name="Brutnell T.P."/>
        </authorList>
    </citation>
    <scope>NUCLEOTIDE SEQUENCE [LARGE SCALE GENOMIC DNA]</scope>
    <source>
        <strain evidence="4">cv. Kellogg 1175</strain>
        <tissue evidence="3">Leaf</tissue>
    </source>
</reference>
<dbReference type="GO" id="GO:0006629">
    <property type="term" value="P:lipid metabolic process"/>
    <property type="evidence" value="ECO:0007669"/>
    <property type="project" value="InterPro"/>
</dbReference>
<accession>A0A1E5WEQ0</accession>
<dbReference type="InterPro" id="IPR029058">
    <property type="entry name" value="AB_hydrolase_fold"/>
</dbReference>
<proteinExistence type="predicted"/>
<dbReference type="AlphaFoldDB" id="A0A1E5WEQ0"/>
<gene>
    <name evidence="3" type="ORF">BAE44_0003112</name>
</gene>
<dbReference type="InterPro" id="IPR002921">
    <property type="entry name" value="Fungal_lipase-type"/>
</dbReference>
<dbReference type="EMBL" id="LWDX02010751">
    <property type="protein sequence ID" value="OEL35869.1"/>
    <property type="molecule type" value="Genomic_DNA"/>
</dbReference>
<organism evidence="3 4">
    <name type="scientific">Dichanthelium oligosanthes</name>
    <dbReference type="NCBI Taxonomy" id="888268"/>
    <lineage>
        <taxon>Eukaryota</taxon>
        <taxon>Viridiplantae</taxon>
        <taxon>Streptophyta</taxon>
        <taxon>Embryophyta</taxon>
        <taxon>Tracheophyta</taxon>
        <taxon>Spermatophyta</taxon>
        <taxon>Magnoliopsida</taxon>
        <taxon>Liliopsida</taxon>
        <taxon>Poales</taxon>
        <taxon>Poaceae</taxon>
        <taxon>PACMAD clade</taxon>
        <taxon>Panicoideae</taxon>
        <taxon>Panicodae</taxon>
        <taxon>Paniceae</taxon>
        <taxon>Dichantheliinae</taxon>
        <taxon>Dichanthelium</taxon>
    </lineage>
</organism>
<keyword evidence="4" id="KW-1185">Reference proteome</keyword>
<feature type="region of interest" description="Disordered" evidence="1">
    <location>
        <begin position="157"/>
        <end position="191"/>
    </location>
</feature>
<sequence length="191" mass="19864">MGRVHVGFVKALGLQEEEDCHHHPARAPSPGTCLIRTTPPTPAAGSSYKLREVLRPHLKKHPKVQAVVTGHSLGGALAAIFPALLAFHGETDILQRLRAVHTYGQPRVVGAGAAPPGGVPVRRGAAGAVRSTCRCWRGSGTHGGACAYYDGEVPGAQVRQRGGGPGEGRVPVDEGGARPPRGRVAHKEASD</sequence>
<dbReference type="STRING" id="888268.A0A1E5WEQ0"/>
<dbReference type="InterPro" id="IPR044819">
    <property type="entry name" value="OBL-like"/>
</dbReference>
<feature type="domain" description="Fungal lipase-type" evidence="2">
    <location>
        <begin position="2"/>
        <end position="109"/>
    </location>
</feature>